<sequence>MTIKIHFIVSFVTMTQKVLVKAYPPTPLKDDLDDYVGLRSATPQLVAIAIIGATATILFTKKFIDGPGFSRACWTLMAFGNDVFYVRESNLMGGSLLSINIIVNSLGLMCWIVFYVNEYRRKNTSWPSSELLFETGVWLFTDLLSFRKLYSNALSPDQELACVYYWFSIAVAIGSMIANYWTNIRKTSADRLKSQLIRKAENAFDELIRTFMKEPQKDNATKFDQTFTDFIRMLSILVAQQQETLEIAEQQEARYEAVECGNTACQRL</sequence>
<feature type="transmembrane region" description="Helical" evidence="2">
    <location>
        <begin position="163"/>
        <end position="182"/>
    </location>
</feature>
<dbReference type="AlphaFoldDB" id="A4PHP0"/>
<dbReference type="EMBL" id="AB288067">
    <property type="protein sequence ID" value="BAF52535.1"/>
    <property type="molecule type" value="mRNA"/>
</dbReference>
<protein>
    <submittedName>
        <fullName evidence="3">Uncharacterized protein S29SE1</fullName>
    </submittedName>
</protein>
<evidence type="ECO:0000313" key="3">
    <source>
        <dbReference type="EMBL" id="BAF52535.1"/>
    </source>
</evidence>
<reference evidence="3" key="1">
    <citation type="journal article" date="2007" name="Sex. Plant Reprod.">
        <title>Expression of stigma- and anther-specific genes located in the S locus region of Ipomoea trifida.</title>
        <authorList>
            <person name="Rahman M.H."/>
            <person name="Uchiyama M."/>
            <person name="Kuno M."/>
            <person name="Hirashima N."/>
            <person name="Suwabe K."/>
            <person name="Tsuchiya T."/>
            <person name="Kagaya Y."/>
            <person name="Kobayashi I."/>
            <person name="Kakeda K."/>
            <person name="Kowyama Y."/>
        </authorList>
    </citation>
    <scope>NUCLEOTIDE SEQUENCE</scope>
    <source>
        <strain evidence="3">S29 homozygote</strain>
        <tissue evidence="3">Stigma</tissue>
    </source>
</reference>
<name>A4PHP0_IPOTF</name>
<gene>
    <name evidence="3" type="primary">S29SE1</name>
</gene>
<keyword evidence="2" id="KW-0812">Transmembrane</keyword>
<keyword evidence="2" id="KW-0472">Membrane</keyword>
<evidence type="ECO:0000256" key="2">
    <source>
        <dbReference type="SAM" id="Phobius"/>
    </source>
</evidence>
<feature type="coiled-coil region" evidence="1">
    <location>
        <begin position="231"/>
        <end position="258"/>
    </location>
</feature>
<organism evidence="3">
    <name type="scientific">Ipomoea trifida</name>
    <name type="common">Morning glory</name>
    <dbReference type="NCBI Taxonomy" id="35884"/>
    <lineage>
        <taxon>Eukaryota</taxon>
        <taxon>Viridiplantae</taxon>
        <taxon>Streptophyta</taxon>
        <taxon>Embryophyta</taxon>
        <taxon>Tracheophyta</taxon>
        <taxon>Spermatophyta</taxon>
        <taxon>Magnoliopsida</taxon>
        <taxon>eudicotyledons</taxon>
        <taxon>Gunneridae</taxon>
        <taxon>Pentapetalae</taxon>
        <taxon>asterids</taxon>
        <taxon>lamiids</taxon>
        <taxon>Solanales</taxon>
        <taxon>Convolvulaceae</taxon>
        <taxon>Ipomoeeae</taxon>
        <taxon>Ipomoea</taxon>
    </lineage>
</organism>
<accession>A4PHP0</accession>
<evidence type="ECO:0000256" key="1">
    <source>
        <dbReference type="SAM" id="Coils"/>
    </source>
</evidence>
<proteinExistence type="evidence at transcript level"/>
<feature type="transmembrane region" description="Helical" evidence="2">
    <location>
        <begin position="96"/>
        <end position="116"/>
    </location>
</feature>
<keyword evidence="1" id="KW-0175">Coiled coil</keyword>
<keyword evidence="2" id="KW-1133">Transmembrane helix</keyword>